<dbReference type="GO" id="GO:0003677">
    <property type="term" value="F:DNA binding"/>
    <property type="evidence" value="ECO:0007669"/>
    <property type="project" value="UniProtKB-UniRule"/>
</dbReference>
<evidence type="ECO:0000256" key="7">
    <source>
        <dbReference type="ARBA" id="ARBA00022932"/>
    </source>
</evidence>
<dbReference type="InterPro" id="IPR002054">
    <property type="entry name" value="DNA-dir_DNA_pol_X"/>
</dbReference>
<keyword evidence="3 11" id="KW-0808">Transferase</keyword>
<reference evidence="14" key="1">
    <citation type="submission" date="2022-07" db="EMBL/GenBank/DDBJ databases">
        <title>Genome Sequence of Physisporinus lineatus.</title>
        <authorList>
            <person name="Buettner E."/>
        </authorList>
    </citation>
    <scope>NUCLEOTIDE SEQUENCE</scope>
    <source>
        <strain evidence="14">VT162</strain>
    </source>
</reference>
<dbReference type="Pfam" id="PF14791">
    <property type="entry name" value="DNA_pol_B_thumb"/>
    <property type="match status" value="1"/>
</dbReference>
<evidence type="ECO:0000256" key="4">
    <source>
        <dbReference type="ARBA" id="ARBA00022695"/>
    </source>
</evidence>
<dbReference type="EMBL" id="JANAWD010000245">
    <property type="protein sequence ID" value="KAJ3483034.1"/>
    <property type="molecule type" value="Genomic_DNA"/>
</dbReference>
<dbReference type="PROSITE" id="PS00522">
    <property type="entry name" value="DNA_POLYMERASE_X"/>
    <property type="match status" value="1"/>
</dbReference>
<evidence type="ECO:0000256" key="5">
    <source>
        <dbReference type="ARBA" id="ARBA00022705"/>
    </source>
</evidence>
<keyword evidence="2" id="KW-0237">DNA synthesis</keyword>
<dbReference type="InterPro" id="IPR019843">
    <property type="entry name" value="DNA_pol-X_BS"/>
</dbReference>
<comment type="function">
    <text evidence="11">DNA polymerase that functions in several pathways of DNA repair. Involved in base excision repair (BER) responsible for repair of lesions that give rise to abasic (AP) sites in DNA. Also contributes to DNA double-strand break repair by non-homologous end joining and homologous recombination. Has both template-dependent and template-independent (terminal transferase) DNA polymerase activities. Has also a 5'-deoxyribose-5-phosphate lyase (dRP lyase) activity.</text>
</comment>
<evidence type="ECO:0000256" key="9">
    <source>
        <dbReference type="ARBA" id="ARBA00023204"/>
    </source>
</evidence>
<dbReference type="PRINTS" id="PR00870">
    <property type="entry name" value="DNAPOLXBETA"/>
</dbReference>
<dbReference type="Pfam" id="PF14792">
    <property type="entry name" value="DNA_pol_B_palm"/>
    <property type="match status" value="1"/>
</dbReference>
<dbReference type="PANTHER" id="PTHR11276:SF28">
    <property type="entry name" value="DNA POLYMERASE LAMBDA"/>
    <property type="match status" value="1"/>
</dbReference>
<keyword evidence="5" id="KW-0235">DNA replication</keyword>
<dbReference type="AlphaFoldDB" id="A0AAD5V2H2"/>
<dbReference type="Gene3D" id="1.10.150.20">
    <property type="entry name" value="5' to 3' exonuclease, C-terminal subdomain"/>
    <property type="match status" value="1"/>
</dbReference>
<sequence length="355" mass="40029">MFLPILQPDSESHEVDIVQQDIDTRLRIIQELTAISGIGVGMAGKLVDAGCRSVEDLEQPTFNKMLSATMRVSLYFKDHLDKRATRDDAESVLERIKETLSDEFEAILVGSYRRGAESSGDIDIILLHPSYVNVPVPTVTPSKSRSFNNGGPGRPKRLAIARAGRNAQSTRNETPLLGRAVWPLQDAGIIAGTLVAGPFKWQGICRVPERIENGLWESKYGRLEAIKDRRGEFRRLDLRMIPVRSKGAALLSLTGDLEFIKDLRIQACKLGMHLNEYGLWRWVSHDTEDTSDSSQEENGHWELIHTETEEDILHELDKSWIEPTKRNFSFLSDKARKKPESRSRLIGSLDEKTSL</sequence>
<feature type="domain" description="DNA-directed DNA polymerase X" evidence="13">
    <location>
        <begin position="1"/>
        <end position="327"/>
    </location>
</feature>
<keyword evidence="15" id="KW-1185">Reference proteome</keyword>
<evidence type="ECO:0000256" key="6">
    <source>
        <dbReference type="ARBA" id="ARBA00022763"/>
    </source>
</evidence>
<keyword evidence="8" id="KW-0238">DNA-binding</keyword>
<comment type="similarity">
    <text evidence="1 11">Belongs to the DNA polymerase type-X family.</text>
</comment>
<dbReference type="InterPro" id="IPR022312">
    <property type="entry name" value="DNA_pol_X"/>
</dbReference>
<dbReference type="Gene3D" id="3.30.210.10">
    <property type="entry name" value="DNA polymerase, thumb domain"/>
    <property type="match status" value="1"/>
</dbReference>
<keyword evidence="4 11" id="KW-0548">Nucleotidyltransferase</keyword>
<dbReference type="InterPro" id="IPR002008">
    <property type="entry name" value="DNA_pol_X_beta-like"/>
</dbReference>
<dbReference type="Gene3D" id="3.30.460.10">
    <property type="entry name" value="Beta Polymerase, domain 2"/>
    <property type="match status" value="1"/>
</dbReference>
<gene>
    <name evidence="14" type="ORF">NLI96_g6588</name>
</gene>
<proteinExistence type="inferred from homology"/>
<name>A0AAD5V2H2_9APHY</name>
<dbReference type="InterPro" id="IPR043519">
    <property type="entry name" value="NT_sf"/>
</dbReference>
<dbReference type="EC" id="2.7.7.7" evidence="11"/>
<dbReference type="Proteomes" id="UP001212997">
    <property type="component" value="Unassembled WGS sequence"/>
</dbReference>
<dbReference type="InterPro" id="IPR037160">
    <property type="entry name" value="DNA_Pol_thumb_sf"/>
</dbReference>
<evidence type="ECO:0000256" key="11">
    <source>
        <dbReference type="RuleBase" id="RU366014"/>
    </source>
</evidence>
<comment type="catalytic activity">
    <reaction evidence="10 11">
        <text>DNA(n) + a 2'-deoxyribonucleoside 5'-triphosphate = DNA(n+1) + diphosphate</text>
        <dbReference type="Rhea" id="RHEA:22508"/>
        <dbReference type="Rhea" id="RHEA-COMP:17339"/>
        <dbReference type="Rhea" id="RHEA-COMP:17340"/>
        <dbReference type="ChEBI" id="CHEBI:33019"/>
        <dbReference type="ChEBI" id="CHEBI:61560"/>
        <dbReference type="ChEBI" id="CHEBI:173112"/>
        <dbReference type="EC" id="2.7.7.7"/>
    </reaction>
</comment>
<dbReference type="GO" id="GO:0003887">
    <property type="term" value="F:DNA-directed DNA polymerase activity"/>
    <property type="evidence" value="ECO:0007669"/>
    <property type="project" value="UniProtKB-UniRule"/>
</dbReference>
<evidence type="ECO:0000256" key="12">
    <source>
        <dbReference type="SAM" id="MobiDB-lite"/>
    </source>
</evidence>
<comment type="subcellular location">
    <subcellularLocation>
        <location evidence="11">Nucleus</location>
    </subcellularLocation>
</comment>
<comment type="caution">
    <text evidence="14">The sequence shown here is derived from an EMBL/GenBank/DDBJ whole genome shotgun (WGS) entry which is preliminary data.</text>
</comment>
<evidence type="ECO:0000313" key="15">
    <source>
        <dbReference type="Proteomes" id="UP001212997"/>
    </source>
</evidence>
<evidence type="ECO:0000256" key="8">
    <source>
        <dbReference type="ARBA" id="ARBA00023125"/>
    </source>
</evidence>
<evidence type="ECO:0000256" key="3">
    <source>
        <dbReference type="ARBA" id="ARBA00022679"/>
    </source>
</evidence>
<dbReference type="InterPro" id="IPR029398">
    <property type="entry name" value="PolB_thumb"/>
</dbReference>
<feature type="region of interest" description="Disordered" evidence="12">
    <location>
        <begin position="332"/>
        <end position="355"/>
    </location>
</feature>
<dbReference type="SUPFAM" id="SSF81585">
    <property type="entry name" value="PsbU/PolX domain-like"/>
    <property type="match status" value="1"/>
</dbReference>
<dbReference type="GO" id="GO:0046872">
    <property type="term" value="F:metal ion binding"/>
    <property type="evidence" value="ECO:0007669"/>
    <property type="project" value="UniProtKB-UniRule"/>
</dbReference>
<evidence type="ECO:0000313" key="14">
    <source>
        <dbReference type="EMBL" id="KAJ3483034.1"/>
    </source>
</evidence>
<dbReference type="SUPFAM" id="SSF81301">
    <property type="entry name" value="Nucleotidyltransferase"/>
    <property type="match status" value="1"/>
</dbReference>
<evidence type="ECO:0000259" key="13">
    <source>
        <dbReference type="SMART" id="SM00483"/>
    </source>
</evidence>
<protein>
    <recommendedName>
        <fullName evidence="11">DNA polymerase</fullName>
        <ecNumber evidence="11">2.7.7.7</ecNumber>
    </recommendedName>
</protein>
<evidence type="ECO:0000256" key="10">
    <source>
        <dbReference type="ARBA" id="ARBA00049244"/>
    </source>
</evidence>
<dbReference type="GO" id="GO:0005634">
    <property type="term" value="C:nucleus"/>
    <property type="evidence" value="ECO:0007669"/>
    <property type="project" value="UniProtKB-SubCell"/>
</dbReference>
<dbReference type="PANTHER" id="PTHR11276">
    <property type="entry name" value="DNA POLYMERASE TYPE-X FAMILY MEMBER"/>
    <property type="match status" value="1"/>
</dbReference>
<feature type="compositionally biased region" description="Basic and acidic residues" evidence="12">
    <location>
        <begin position="338"/>
        <end position="355"/>
    </location>
</feature>
<dbReference type="SMART" id="SM00483">
    <property type="entry name" value="POLXc"/>
    <property type="match status" value="1"/>
</dbReference>
<dbReference type="InterPro" id="IPR028207">
    <property type="entry name" value="DNA_pol_B_palm_palm"/>
</dbReference>
<evidence type="ECO:0000256" key="1">
    <source>
        <dbReference type="ARBA" id="ARBA00008323"/>
    </source>
</evidence>
<keyword evidence="6 11" id="KW-0227">DNA damage</keyword>
<dbReference type="GO" id="GO:0006303">
    <property type="term" value="P:double-strand break repair via nonhomologous end joining"/>
    <property type="evidence" value="ECO:0007669"/>
    <property type="project" value="TreeGrafter"/>
</dbReference>
<keyword evidence="11" id="KW-0539">Nucleus</keyword>
<keyword evidence="7 11" id="KW-0239">DNA-directed DNA polymerase</keyword>
<keyword evidence="9 11" id="KW-0234">DNA repair</keyword>
<organism evidence="14 15">
    <name type="scientific">Meripilus lineatus</name>
    <dbReference type="NCBI Taxonomy" id="2056292"/>
    <lineage>
        <taxon>Eukaryota</taxon>
        <taxon>Fungi</taxon>
        <taxon>Dikarya</taxon>
        <taxon>Basidiomycota</taxon>
        <taxon>Agaricomycotina</taxon>
        <taxon>Agaricomycetes</taxon>
        <taxon>Polyporales</taxon>
        <taxon>Meripilaceae</taxon>
        <taxon>Meripilus</taxon>
    </lineage>
</organism>
<dbReference type="PRINTS" id="PR00869">
    <property type="entry name" value="DNAPOLX"/>
</dbReference>
<accession>A0AAD5V2H2</accession>
<evidence type="ECO:0000256" key="2">
    <source>
        <dbReference type="ARBA" id="ARBA00022634"/>
    </source>
</evidence>